<comment type="subcellular location">
    <subcellularLocation>
        <location evidence="2">Cell membrane</location>
        <topology evidence="2">Multi-pass membrane protein</topology>
    </subcellularLocation>
</comment>
<comment type="catalytic activity">
    <reaction evidence="1">
        <text>ATP + protein L-histidine = ADP + protein N-phospho-L-histidine.</text>
        <dbReference type="EC" id="2.7.13.3"/>
    </reaction>
</comment>
<proteinExistence type="predicted"/>
<comment type="caution">
    <text evidence="19">The sequence shown here is derived from an EMBL/GenBank/DDBJ whole genome shotgun (WGS) entry which is preliminary data.</text>
</comment>
<dbReference type="InterPro" id="IPR035965">
    <property type="entry name" value="PAS-like_dom_sf"/>
</dbReference>
<keyword evidence="11 14" id="KW-1133">Transmembrane helix</keyword>
<dbReference type="InterPro" id="IPR000014">
    <property type="entry name" value="PAS"/>
</dbReference>
<dbReference type="CDD" id="cd00082">
    <property type="entry name" value="HisKA"/>
    <property type="match status" value="1"/>
</dbReference>
<dbReference type="PROSITE" id="PS50112">
    <property type="entry name" value="PAS"/>
    <property type="match status" value="1"/>
</dbReference>
<dbReference type="SMART" id="SM00387">
    <property type="entry name" value="HATPase_c"/>
    <property type="match status" value="1"/>
</dbReference>
<gene>
    <name evidence="19" type="ORF">N780_14910</name>
</gene>
<evidence type="ECO:0000256" key="1">
    <source>
        <dbReference type="ARBA" id="ARBA00000085"/>
    </source>
</evidence>
<feature type="transmembrane region" description="Helical" evidence="14">
    <location>
        <begin position="210"/>
        <end position="233"/>
    </location>
</feature>
<dbReference type="Gene3D" id="3.30.450.20">
    <property type="entry name" value="PAS domain"/>
    <property type="match status" value="2"/>
</dbReference>
<dbReference type="InterPro" id="IPR003660">
    <property type="entry name" value="HAMP_dom"/>
</dbReference>
<feature type="transmembrane region" description="Helical" evidence="14">
    <location>
        <begin position="12"/>
        <end position="33"/>
    </location>
</feature>
<accession>A0A0A2UWH6</accession>
<dbReference type="PROSITE" id="PS50885">
    <property type="entry name" value="HAMP"/>
    <property type="match status" value="1"/>
</dbReference>
<keyword evidence="20" id="KW-1185">Reference proteome</keyword>
<organism evidence="19 20">
    <name type="scientific">Pontibacillus chungwhensis BH030062</name>
    <dbReference type="NCBI Taxonomy" id="1385513"/>
    <lineage>
        <taxon>Bacteria</taxon>
        <taxon>Bacillati</taxon>
        <taxon>Bacillota</taxon>
        <taxon>Bacilli</taxon>
        <taxon>Bacillales</taxon>
        <taxon>Bacillaceae</taxon>
        <taxon>Pontibacillus</taxon>
    </lineage>
</organism>
<evidence type="ECO:0000256" key="7">
    <source>
        <dbReference type="ARBA" id="ARBA00022692"/>
    </source>
</evidence>
<keyword evidence="5" id="KW-0597">Phosphoprotein</keyword>
<dbReference type="InterPro" id="IPR036890">
    <property type="entry name" value="HATPase_C_sf"/>
</dbReference>
<evidence type="ECO:0000259" key="17">
    <source>
        <dbReference type="PROSITE" id="PS50113"/>
    </source>
</evidence>
<evidence type="ECO:0000256" key="2">
    <source>
        <dbReference type="ARBA" id="ARBA00004651"/>
    </source>
</evidence>
<dbReference type="InterPro" id="IPR000700">
    <property type="entry name" value="PAS-assoc_C"/>
</dbReference>
<dbReference type="GO" id="GO:0005524">
    <property type="term" value="F:ATP binding"/>
    <property type="evidence" value="ECO:0007669"/>
    <property type="project" value="UniProtKB-KW"/>
</dbReference>
<dbReference type="PANTHER" id="PTHR45453:SF1">
    <property type="entry name" value="PHOSPHATE REGULON SENSOR PROTEIN PHOR"/>
    <property type="match status" value="1"/>
</dbReference>
<keyword evidence="13 14" id="KW-0472">Membrane</keyword>
<evidence type="ECO:0000256" key="13">
    <source>
        <dbReference type="ARBA" id="ARBA00023136"/>
    </source>
</evidence>
<dbReference type="SUPFAM" id="SSF55874">
    <property type="entry name" value="ATPase domain of HSP90 chaperone/DNA topoisomerase II/histidine kinase"/>
    <property type="match status" value="1"/>
</dbReference>
<evidence type="ECO:0000256" key="9">
    <source>
        <dbReference type="ARBA" id="ARBA00022777"/>
    </source>
</evidence>
<dbReference type="CDD" id="cd00130">
    <property type="entry name" value="PAS"/>
    <property type="match status" value="1"/>
</dbReference>
<dbReference type="NCBIfam" id="NF033092">
    <property type="entry name" value="HK_WalK"/>
    <property type="match status" value="1"/>
</dbReference>
<keyword evidence="8" id="KW-0547">Nucleotide-binding</keyword>
<dbReference type="Pfam" id="PF00672">
    <property type="entry name" value="HAMP"/>
    <property type="match status" value="1"/>
</dbReference>
<dbReference type="InterPro" id="IPR003594">
    <property type="entry name" value="HATPase_dom"/>
</dbReference>
<keyword evidence="12" id="KW-0902">Two-component regulatory system</keyword>
<dbReference type="EC" id="2.7.13.3" evidence="3"/>
<dbReference type="GO" id="GO:0004721">
    <property type="term" value="F:phosphoprotein phosphatase activity"/>
    <property type="evidence" value="ECO:0007669"/>
    <property type="project" value="TreeGrafter"/>
</dbReference>
<dbReference type="CDD" id="cd00075">
    <property type="entry name" value="HATPase"/>
    <property type="match status" value="1"/>
</dbReference>
<dbReference type="InterPro" id="IPR036097">
    <property type="entry name" value="HisK_dim/P_sf"/>
</dbReference>
<dbReference type="SMART" id="SM00388">
    <property type="entry name" value="HisKA"/>
    <property type="match status" value="1"/>
</dbReference>
<dbReference type="InterPro" id="IPR050351">
    <property type="entry name" value="BphY/WalK/GraS-like"/>
</dbReference>
<evidence type="ECO:0000259" key="15">
    <source>
        <dbReference type="PROSITE" id="PS50109"/>
    </source>
</evidence>
<dbReference type="SUPFAM" id="SSF47384">
    <property type="entry name" value="Homodimeric domain of signal transducing histidine kinase"/>
    <property type="match status" value="1"/>
</dbReference>
<dbReference type="STRING" id="1385513.N780_14910"/>
<dbReference type="InterPro" id="IPR005467">
    <property type="entry name" value="His_kinase_dom"/>
</dbReference>
<dbReference type="GO" id="GO:0000155">
    <property type="term" value="F:phosphorelay sensor kinase activity"/>
    <property type="evidence" value="ECO:0007669"/>
    <property type="project" value="InterPro"/>
</dbReference>
<feature type="domain" description="PAS" evidence="16">
    <location>
        <begin position="288"/>
        <end position="336"/>
    </location>
</feature>
<dbReference type="AlphaFoldDB" id="A0A0A2UWH6"/>
<protein>
    <recommendedName>
        <fullName evidence="3">histidine kinase</fullName>
        <ecNumber evidence="3">2.7.13.3</ecNumber>
    </recommendedName>
</protein>
<dbReference type="PROSITE" id="PS50109">
    <property type="entry name" value="HIS_KIN"/>
    <property type="match status" value="1"/>
</dbReference>
<dbReference type="PRINTS" id="PR00344">
    <property type="entry name" value="BCTRLSENSOR"/>
</dbReference>
<evidence type="ECO:0000256" key="5">
    <source>
        <dbReference type="ARBA" id="ARBA00022553"/>
    </source>
</evidence>
<dbReference type="Gene3D" id="3.30.565.10">
    <property type="entry name" value="Histidine kinase-like ATPase, C-terminal domain"/>
    <property type="match status" value="1"/>
</dbReference>
<evidence type="ECO:0000259" key="18">
    <source>
        <dbReference type="PROSITE" id="PS50885"/>
    </source>
</evidence>
<keyword evidence="9 19" id="KW-0418">Kinase</keyword>
<dbReference type="InterPro" id="IPR049814">
    <property type="entry name" value="Resp_reg_WalK"/>
</dbReference>
<dbReference type="InterPro" id="IPR013767">
    <property type="entry name" value="PAS_fold"/>
</dbReference>
<dbReference type="InterPro" id="IPR003661">
    <property type="entry name" value="HisK_dim/P_dom"/>
</dbReference>
<dbReference type="Pfam" id="PF00989">
    <property type="entry name" value="PAS"/>
    <property type="match status" value="1"/>
</dbReference>
<evidence type="ECO:0000313" key="20">
    <source>
        <dbReference type="Proteomes" id="UP000030153"/>
    </source>
</evidence>
<evidence type="ECO:0000259" key="16">
    <source>
        <dbReference type="PROSITE" id="PS50112"/>
    </source>
</evidence>
<dbReference type="Gene3D" id="1.10.287.130">
    <property type="match status" value="1"/>
</dbReference>
<feature type="domain" description="Histidine kinase" evidence="15">
    <location>
        <begin position="410"/>
        <end position="629"/>
    </location>
</feature>
<feature type="domain" description="PAC" evidence="17">
    <location>
        <begin position="352"/>
        <end position="406"/>
    </location>
</feature>
<dbReference type="InterPro" id="IPR004358">
    <property type="entry name" value="Sig_transdc_His_kin-like_C"/>
</dbReference>
<reference evidence="19 20" key="1">
    <citation type="submission" date="2013-08" db="EMBL/GenBank/DDBJ databases">
        <title>Genome of Pontibacillus chungwhensis.</title>
        <authorList>
            <person name="Wang Q."/>
            <person name="Wang G."/>
        </authorList>
    </citation>
    <scope>NUCLEOTIDE SEQUENCE [LARGE SCALE GENOMIC DNA]</scope>
    <source>
        <strain evidence="19 20">BH030062</strain>
    </source>
</reference>
<evidence type="ECO:0000256" key="4">
    <source>
        <dbReference type="ARBA" id="ARBA00022475"/>
    </source>
</evidence>
<dbReference type="GO" id="GO:0006355">
    <property type="term" value="P:regulation of DNA-templated transcription"/>
    <property type="evidence" value="ECO:0007669"/>
    <property type="project" value="InterPro"/>
</dbReference>
<evidence type="ECO:0000256" key="10">
    <source>
        <dbReference type="ARBA" id="ARBA00022840"/>
    </source>
</evidence>
<dbReference type="Proteomes" id="UP000030153">
    <property type="component" value="Unassembled WGS sequence"/>
</dbReference>
<dbReference type="RefSeq" id="WP_036780486.1">
    <property type="nucleotide sequence ID" value="NZ_AVBG01000002.1"/>
</dbReference>
<feature type="domain" description="HAMP" evidence="18">
    <location>
        <begin position="231"/>
        <end position="283"/>
    </location>
</feature>
<dbReference type="PROSITE" id="PS50113">
    <property type="entry name" value="PAC"/>
    <property type="match status" value="1"/>
</dbReference>
<evidence type="ECO:0000256" key="14">
    <source>
        <dbReference type="SAM" id="Phobius"/>
    </source>
</evidence>
<dbReference type="eggNOG" id="COG5002">
    <property type="taxonomic scope" value="Bacteria"/>
</dbReference>
<dbReference type="Pfam" id="PF02518">
    <property type="entry name" value="HATPase_c"/>
    <property type="match status" value="1"/>
</dbReference>
<dbReference type="PANTHER" id="PTHR45453">
    <property type="entry name" value="PHOSPHATE REGULON SENSOR PROTEIN PHOR"/>
    <property type="match status" value="1"/>
</dbReference>
<keyword evidence="7 14" id="KW-0812">Transmembrane</keyword>
<dbReference type="EMBL" id="AVBG01000002">
    <property type="protein sequence ID" value="KGP92662.1"/>
    <property type="molecule type" value="Genomic_DNA"/>
</dbReference>
<dbReference type="InterPro" id="IPR057640">
    <property type="entry name" value="Cache_WalK"/>
</dbReference>
<dbReference type="GO" id="GO:0016036">
    <property type="term" value="P:cellular response to phosphate starvation"/>
    <property type="evidence" value="ECO:0007669"/>
    <property type="project" value="TreeGrafter"/>
</dbReference>
<evidence type="ECO:0000256" key="6">
    <source>
        <dbReference type="ARBA" id="ARBA00022679"/>
    </source>
</evidence>
<dbReference type="Pfam" id="PF00512">
    <property type="entry name" value="HisKA"/>
    <property type="match status" value="1"/>
</dbReference>
<dbReference type="CDD" id="cd06225">
    <property type="entry name" value="HAMP"/>
    <property type="match status" value="1"/>
</dbReference>
<dbReference type="SMART" id="SM00304">
    <property type="entry name" value="HAMP"/>
    <property type="match status" value="1"/>
</dbReference>
<evidence type="ECO:0000256" key="8">
    <source>
        <dbReference type="ARBA" id="ARBA00022741"/>
    </source>
</evidence>
<evidence type="ECO:0000256" key="11">
    <source>
        <dbReference type="ARBA" id="ARBA00022989"/>
    </source>
</evidence>
<dbReference type="SUPFAM" id="SSF158472">
    <property type="entry name" value="HAMP domain-like"/>
    <property type="match status" value="1"/>
</dbReference>
<name>A0A0A2UWH6_9BACI</name>
<dbReference type="Pfam" id="PF23846">
    <property type="entry name" value="Cache_WalK"/>
    <property type="match status" value="1"/>
</dbReference>
<dbReference type="FunFam" id="1.10.287.130:FF:000001">
    <property type="entry name" value="Two-component sensor histidine kinase"/>
    <property type="match status" value="1"/>
</dbReference>
<sequence>MKKVGFFQSIRLKFIIIITLLLLFPIQVIGAYFSQQLETKLNENFEESITNNIDILNIQLEQAFSKERTGDGQTSEDGQTLEEEVQSILNDFNAENITELLVVNSKSRVIGATEDSDQSKVGKRLPLPEIQRTLLLGRVMEPDTKVDQKGHRTLVRTYPIYQEEETEETEGRGETEETNGNEKQEVVVGAIYIKASLEGVYGQLQDINRIFANGTFLGVSISVLLGIVIARTITKPITEMRKHAKIMGAGDFSQKVNVYGRDEIGQLAVSFNELNDKLKISQATTEGERRKLSSVLSNMTEGVIATDHTGSIILMNEPASRLLGQEIEDVQGEPLLSVLKISDRLDKITDLNDKESIIIDFSEGDQQLLLKASFTVVQYEMEEMNGYITVLSDVTEQEKIERERREFVANVSHELRTPLTTMKSYLETLSEGAWEDKEIAPRFLDVTQNETERMIRLVNDLLQLSKMDNKDYKLHKEKVNFIGFFKTVAERFEINQDDHIHFEHHLPDKEVLVWIDKDKMTQVLDNIISNAIKYSPEGGTITFNLEVKKQQQKLHVSISDEGVGIPKEKLEKIFERFYRVDRARSRNLGGTGLGLAISREMIDAHGGEVWADSKEGEGTKVTFTLPLLKQPQGDEE</sequence>
<dbReference type="SMART" id="SM00091">
    <property type="entry name" value="PAS"/>
    <property type="match status" value="1"/>
</dbReference>
<evidence type="ECO:0000256" key="3">
    <source>
        <dbReference type="ARBA" id="ARBA00012438"/>
    </source>
</evidence>
<evidence type="ECO:0000256" key="12">
    <source>
        <dbReference type="ARBA" id="ARBA00023012"/>
    </source>
</evidence>
<dbReference type="Gene3D" id="1.10.8.500">
    <property type="entry name" value="HAMP domain in histidine kinase"/>
    <property type="match status" value="1"/>
</dbReference>
<evidence type="ECO:0000313" key="19">
    <source>
        <dbReference type="EMBL" id="KGP92662.1"/>
    </source>
</evidence>
<dbReference type="FunFam" id="3.30.565.10:FF:000006">
    <property type="entry name" value="Sensor histidine kinase WalK"/>
    <property type="match status" value="1"/>
</dbReference>
<keyword evidence="6" id="KW-0808">Transferase</keyword>
<dbReference type="OrthoDB" id="9813151at2"/>
<dbReference type="SUPFAM" id="SSF55785">
    <property type="entry name" value="PYP-like sensor domain (PAS domain)"/>
    <property type="match status" value="1"/>
</dbReference>
<keyword evidence="4" id="KW-1003">Cell membrane</keyword>
<dbReference type="GO" id="GO:0005886">
    <property type="term" value="C:plasma membrane"/>
    <property type="evidence" value="ECO:0007669"/>
    <property type="project" value="UniProtKB-SubCell"/>
</dbReference>
<keyword evidence="10" id="KW-0067">ATP-binding</keyword>